<dbReference type="InterPro" id="IPR051317">
    <property type="entry name" value="Gfo/Idh/MocA_oxidoreduct"/>
</dbReference>
<dbReference type="EMBL" id="JAPDIA010000008">
    <property type="protein sequence ID" value="MDG0812766.1"/>
    <property type="molecule type" value="Genomic_DNA"/>
</dbReference>
<dbReference type="InterPro" id="IPR000683">
    <property type="entry name" value="Gfo/Idh/MocA-like_OxRdtase_N"/>
</dbReference>
<gene>
    <name evidence="2" type="ORF">OMP40_28170</name>
</gene>
<dbReference type="AlphaFoldDB" id="A0A9X4KWV6"/>
<keyword evidence="3" id="KW-1185">Reference proteome</keyword>
<feature type="domain" description="Gfo/Idh/MocA-like oxidoreductase N-terminal" evidence="1">
    <location>
        <begin position="6"/>
        <end position="127"/>
    </location>
</feature>
<dbReference type="InterPro" id="IPR036291">
    <property type="entry name" value="NAD(P)-bd_dom_sf"/>
</dbReference>
<organism evidence="2 3">
    <name type="scientific">Cohnella rhizosphaerae</name>
    <dbReference type="NCBI Taxonomy" id="1457232"/>
    <lineage>
        <taxon>Bacteria</taxon>
        <taxon>Bacillati</taxon>
        <taxon>Bacillota</taxon>
        <taxon>Bacilli</taxon>
        <taxon>Bacillales</taxon>
        <taxon>Paenibacillaceae</taxon>
        <taxon>Cohnella</taxon>
    </lineage>
</organism>
<dbReference type="Gene3D" id="3.30.360.10">
    <property type="entry name" value="Dihydrodipicolinate Reductase, domain 2"/>
    <property type="match status" value="1"/>
</dbReference>
<evidence type="ECO:0000313" key="2">
    <source>
        <dbReference type="EMBL" id="MDG0812766.1"/>
    </source>
</evidence>
<proteinExistence type="predicted"/>
<comment type="caution">
    <text evidence="2">The sequence shown here is derived from an EMBL/GenBank/DDBJ whole genome shotgun (WGS) entry which is preliminary data.</text>
</comment>
<dbReference type="RefSeq" id="WP_277536257.1">
    <property type="nucleotide sequence ID" value="NZ_JAPDIA010000008.1"/>
</dbReference>
<protein>
    <submittedName>
        <fullName evidence="2">Gfo/Idh/MocA family oxidoreductase</fullName>
    </submittedName>
</protein>
<evidence type="ECO:0000259" key="1">
    <source>
        <dbReference type="Pfam" id="PF01408"/>
    </source>
</evidence>
<dbReference type="Pfam" id="PF01408">
    <property type="entry name" value="GFO_IDH_MocA"/>
    <property type="match status" value="1"/>
</dbReference>
<dbReference type="PANTHER" id="PTHR43708">
    <property type="entry name" value="CONSERVED EXPRESSED OXIDOREDUCTASE (EUROFUNG)"/>
    <property type="match status" value="1"/>
</dbReference>
<dbReference type="PANTHER" id="PTHR43708:SF4">
    <property type="entry name" value="OXIDOREDUCTASE YCEM-RELATED"/>
    <property type="match status" value="1"/>
</dbReference>
<dbReference type="Proteomes" id="UP001153404">
    <property type="component" value="Unassembled WGS sequence"/>
</dbReference>
<dbReference type="SUPFAM" id="SSF51735">
    <property type="entry name" value="NAD(P)-binding Rossmann-fold domains"/>
    <property type="match status" value="1"/>
</dbReference>
<accession>A0A9X4KWV6</accession>
<dbReference type="GO" id="GO:0000166">
    <property type="term" value="F:nucleotide binding"/>
    <property type="evidence" value="ECO:0007669"/>
    <property type="project" value="InterPro"/>
</dbReference>
<dbReference type="Gene3D" id="3.40.50.720">
    <property type="entry name" value="NAD(P)-binding Rossmann-like Domain"/>
    <property type="match status" value="1"/>
</dbReference>
<sequence>MEQKVLKIGLIGLGEVAQVIHLPVLELYPECFRISAICDISPKLVESIGRKYRVDNLYTDAHELVRQPDLDVVFVLNSNEYHAECAIAAADAGKHVLIEKPMCLTRSEAEAIVEARDRNNVLIMVGYMRRYAAPFVQAVQEIKQIDRIHYARVRDIIGPNSKFINPVSRVLRFDDVPASSAADRRERSDALMLEAVGEKHDGRYASLYGFLCGLSSHDLSSMREAIGMPVGVVGANRSKNGNFLNVIFDYESFTVTFETGVDDQGRFDAHIEVYGANKSVKVQYNTPYIRHLPTLLHITESGDEHFAVKAQRPTFKDPYRLQLEHLYDAVTQGTAPKTTPEDYMEDLKLF</sequence>
<evidence type="ECO:0000313" key="3">
    <source>
        <dbReference type="Proteomes" id="UP001153404"/>
    </source>
</evidence>
<reference evidence="2" key="1">
    <citation type="submission" date="2022-10" db="EMBL/GenBank/DDBJ databases">
        <title>Comparative genomic analysis of Cohnella hashimotonis sp. nov., isolated from the International Space Station.</title>
        <authorList>
            <person name="Simpson A."/>
            <person name="Venkateswaran K."/>
        </authorList>
    </citation>
    <scope>NUCLEOTIDE SEQUENCE</scope>
    <source>
        <strain evidence="2">DSM 28161</strain>
    </source>
</reference>
<name>A0A9X4KWV6_9BACL</name>